<gene>
    <name evidence="6" type="ORF">C5613_41650</name>
</gene>
<evidence type="ECO:0000259" key="5">
    <source>
        <dbReference type="Pfam" id="PF13407"/>
    </source>
</evidence>
<dbReference type="AlphaFoldDB" id="A0A2S8IGP4"/>
<dbReference type="Proteomes" id="UP000239290">
    <property type="component" value="Unassembled WGS sequence"/>
</dbReference>
<feature type="chain" id="PRO_5038580990" evidence="4">
    <location>
        <begin position="28"/>
        <end position="340"/>
    </location>
</feature>
<dbReference type="PROSITE" id="PS51257">
    <property type="entry name" value="PROKAR_LIPOPROTEIN"/>
    <property type="match status" value="1"/>
</dbReference>
<organism evidence="6 7">
    <name type="scientific">Rhodococcus opacus</name>
    <name type="common">Nocardia opaca</name>
    <dbReference type="NCBI Taxonomy" id="37919"/>
    <lineage>
        <taxon>Bacteria</taxon>
        <taxon>Bacillati</taxon>
        <taxon>Actinomycetota</taxon>
        <taxon>Actinomycetes</taxon>
        <taxon>Mycobacteriales</taxon>
        <taxon>Nocardiaceae</taxon>
        <taxon>Rhodococcus</taxon>
    </lineage>
</organism>
<evidence type="ECO:0000256" key="1">
    <source>
        <dbReference type="ARBA" id="ARBA00004196"/>
    </source>
</evidence>
<dbReference type="InterPro" id="IPR028082">
    <property type="entry name" value="Peripla_BP_I"/>
</dbReference>
<dbReference type="SUPFAM" id="SSF53822">
    <property type="entry name" value="Periplasmic binding protein-like I"/>
    <property type="match status" value="1"/>
</dbReference>
<dbReference type="InterPro" id="IPR006311">
    <property type="entry name" value="TAT_signal"/>
</dbReference>
<dbReference type="PANTHER" id="PTHR46847">
    <property type="entry name" value="D-ALLOSE-BINDING PERIPLASMIC PROTEIN-RELATED"/>
    <property type="match status" value="1"/>
</dbReference>
<dbReference type="Gene3D" id="3.40.50.2300">
    <property type="match status" value="2"/>
</dbReference>
<dbReference type="EMBL" id="PUIO01000095">
    <property type="protein sequence ID" value="PQP13931.1"/>
    <property type="molecule type" value="Genomic_DNA"/>
</dbReference>
<evidence type="ECO:0000313" key="7">
    <source>
        <dbReference type="Proteomes" id="UP000239290"/>
    </source>
</evidence>
<dbReference type="InterPro" id="IPR025997">
    <property type="entry name" value="SBP_2_dom"/>
</dbReference>
<sequence length="340" mass="36080">MMAHKNSLFRRAALAIAVCAATALAGAGCGAPGAATDNEDWPTIAFLVPMDRNHEYGRNYVSSLRKAAEEHHVNAFVMNSNYDASVQASQMKIAIAKKVDGIVIWPALYGAEQPMLIQAQRAGIPVDISNSQPPEDLDTSLYHAFTGPNDQRIGELQGKELAKLLGGKGTYVYIGGTPGNAAAINRQIGLEREMANHPDIKLLGSQPGNFDKNQAQTAASALISRFGNQIDALVTPDDIMASGAAQALDAAGMAGQVKLLGHNYAPVARSLLENGSMSTTLFQSPCWDSTHALTTMMDVLAGKDVPPVSYMPLPVVTKDNLDEFTPNGCLPEGYSEPATN</sequence>
<accession>A0A2S8IGP4</accession>
<evidence type="ECO:0000256" key="2">
    <source>
        <dbReference type="ARBA" id="ARBA00007639"/>
    </source>
</evidence>
<protein>
    <submittedName>
        <fullName evidence="6">Sugar ABC transporter substrate-binding protein</fullName>
    </submittedName>
</protein>
<evidence type="ECO:0000313" key="6">
    <source>
        <dbReference type="EMBL" id="PQP13931.1"/>
    </source>
</evidence>
<comment type="caution">
    <text evidence="6">The sequence shown here is derived from an EMBL/GenBank/DDBJ whole genome shotgun (WGS) entry which is preliminary data.</text>
</comment>
<dbReference type="PROSITE" id="PS51318">
    <property type="entry name" value="TAT"/>
    <property type="match status" value="1"/>
</dbReference>
<comment type="similarity">
    <text evidence="2">Belongs to the bacterial solute-binding protein 2 family.</text>
</comment>
<evidence type="ECO:0000256" key="3">
    <source>
        <dbReference type="ARBA" id="ARBA00022729"/>
    </source>
</evidence>
<evidence type="ECO:0000256" key="4">
    <source>
        <dbReference type="SAM" id="SignalP"/>
    </source>
</evidence>
<dbReference type="RefSeq" id="WP_105423705.1">
    <property type="nucleotide sequence ID" value="NZ_PUIO01000095.1"/>
</dbReference>
<comment type="subcellular location">
    <subcellularLocation>
        <location evidence="1">Cell envelope</location>
    </subcellularLocation>
</comment>
<dbReference type="CDD" id="cd01536">
    <property type="entry name" value="PBP1_ABC_sugar_binding-like"/>
    <property type="match status" value="1"/>
</dbReference>
<dbReference type="PANTHER" id="PTHR46847:SF1">
    <property type="entry name" value="D-ALLOSE-BINDING PERIPLASMIC PROTEIN-RELATED"/>
    <property type="match status" value="1"/>
</dbReference>
<keyword evidence="3 4" id="KW-0732">Signal</keyword>
<name>A0A2S8IGP4_RHOOP</name>
<feature type="domain" description="Periplasmic binding protein" evidence="5">
    <location>
        <begin position="45"/>
        <end position="303"/>
    </location>
</feature>
<feature type="signal peptide" evidence="4">
    <location>
        <begin position="1"/>
        <end position="27"/>
    </location>
</feature>
<reference evidence="7" key="1">
    <citation type="submission" date="2018-02" db="EMBL/GenBank/DDBJ databases">
        <title>Draft genome sequencing of Rhodococcus opacus KU647198.</title>
        <authorList>
            <person name="Zheng B.-X."/>
        </authorList>
    </citation>
    <scope>NUCLEOTIDE SEQUENCE [LARGE SCALE GENOMIC DNA]</scope>
    <source>
        <strain evidence="7">04-OD7</strain>
    </source>
</reference>
<dbReference type="Pfam" id="PF13407">
    <property type="entry name" value="Peripla_BP_4"/>
    <property type="match status" value="1"/>
</dbReference>
<dbReference type="GO" id="GO:0030313">
    <property type="term" value="C:cell envelope"/>
    <property type="evidence" value="ECO:0007669"/>
    <property type="project" value="UniProtKB-SubCell"/>
</dbReference>
<proteinExistence type="inferred from homology"/>
<dbReference type="GO" id="GO:0030246">
    <property type="term" value="F:carbohydrate binding"/>
    <property type="evidence" value="ECO:0007669"/>
    <property type="project" value="UniProtKB-ARBA"/>
</dbReference>